<keyword evidence="7" id="KW-0804">Transcription</keyword>
<feature type="domain" description="Response regulatory" evidence="10">
    <location>
        <begin position="7"/>
        <end position="121"/>
    </location>
</feature>
<dbReference type="PROSITE" id="PS00688">
    <property type="entry name" value="SIGMA54_INTERACT_3"/>
    <property type="match status" value="1"/>
</dbReference>
<evidence type="ECO:0000256" key="3">
    <source>
        <dbReference type="ARBA" id="ARBA00022840"/>
    </source>
</evidence>
<gene>
    <name evidence="11" type="ORF">H4O21_20615</name>
</gene>
<dbReference type="InterPro" id="IPR003593">
    <property type="entry name" value="AAA+_ATPase"/>
</dbReference>
<dbReference type="PANTHER" id="PTHR32071">
    <property type="entry name" value="TRANSCRIPTIONAL REGULATORY PROTEIN"/>
    <property type="match status" value="1"/>
</dbReference>
<dbReference type="InterPro" id="IPR011006">
    <property type="entry name" value="CheY-like_superfamily"/>
</dbReference>
<feature type="modified residue" description="4-aspartylphosphate" evidence="8">
    <location>
        <position position="56"/>
    </location>
</feature>
<dbReference type="CDD" id="cd17572">
    <property type="entry name" value="REC_NtrC1-like"/>
    <property type="match status" value="1"/>
</dbReference>
<dbReference type="Gene3D" id="1.10.8.60">
    <property type="match status" value="1"/>
</dbReference>
<dbReference type="Proteomes" id="UP000565262">
    <property type="component" value="Unassembled WGS sequence"/>
</dbReference>
<proteinExistence type="predicted"/>
<evidence type="ECO:0000256" key="5">
    <source>
        <dbReference type="ARBA" id="ARBA00023015"/>
    </source>
</evidence>
<dbReference type="Pfam" id="PF00072">
    <property type="entry name" value="Response_reg"/>
    <property type="match status" value="1"/>
</dbReference>
<evidence type="ECO:0000313" key="12">
    <source>
        <dbReference type="Proteomes" id="UP000565262"/>
    </source>
</evidence>
<dbReference type="PANTHER" id="PTHR32071:SF117">
    <property type="entry name" value="PTS-DEPENDENT DIHYDROXYACETONE KINASE OPERON REGULATORY PROTEIN-RELATED"/>
    <property type="match status" value="1"/>
</dbReference>
<dbReference type="InterPro" id="IPR001789">
    <property type="entry name" value="Sig_transdc_resp-reg_receiver"/>
</dbReference>
<dbReference type="Gene3D" id="3.40.50.2300">
    <property type="match status" value="1"/>
</dbReference>
<dbReference type="Gene3D" id="3.40.50.300">
    <property type="entry name" value="P-loop containing nucleotide triphosphate hydrolases"/>
    <property type="match status" value="1"/>
</dbReference>
<keyword evidence="1 8" id="KW-0597">Phosphoprotein</keyword>
<dbReference type="GO" id="GO:0000160">
    <property type="term" value="P:phosphorelay signal transduction system"/>
    <property type="evidence" value="ECO:0007669"/>
    <property type="project" value="UniProtKB-KW"/>
</dbReference>
<evidence type="ECO:0000259" key="10">
    <source>
        <dbReference type="PROSITE" id="PS50110"/>
    </source>
</evidence>
<dbReference type="FunFam" id="3.40.50.300:FF:000006">
    <property type="entry name" value="DNA-binding transcriptional regulator NtrC"/>
    <property type="match status" value="1"/>
</dbReference>
<evidence type="ECO:0000256" key="2">
    <source>
        <dbReference type="ARBA" id="ARBA00022741"/>
    </source>
</evidence>
<reference evidence="11 12" key="1">
    <citation type="submission" date="2020-08" db="EMBL/GenBank/DDBJ databases">
        <title>Oceanospirillum sp. nov. isolated from marine sediment.</title>
        <authorList>
            <person name="Ji X."/>
        </authorList>
    </citation>
    <scope>NUCLEOTIDE SEQUENCE [LARGE SCALE GENOMIC DNA]</scope>
    <source>
        <strain evidence="11 12">D5</strain>
    </source>
</reference>
<keyword evidence="2" id="KW-0547">Nucleotide-binding</keyword>
<dbReference type="Gene3D" id="1.10.10.60">
    <property type="entry name" value="Homeodomain-like"/>
    <property type="match status" value="1"/>
</dbReference>
<dbReference type="SMART" id="SM00382">
    <property type="entry name" value="AAA"/>
    <property type="match status" value="1"/>
</dbReference>
<accession>A0A839IXB5</accession>
<protein>
    <submittedName>
        <fullName evidence="11">Sigma-54-dependent Fis family transcriptional regulator</fullName>
    </submittedName>
</protein>
<dbReference type="SUPFAM" id="SSF52172">
    <property type="entry name" value="CheY-like"/>
    <property type="match status" value="1"/>
</dbReference>
<dbReference type="FunFam" id="1.10.8.60:FF:000120">
    <property type="entry name" value="Sigma-54-dependent Fis family transcriptional regulator"/>
    <property type="match status" value="1"/>
</dbReference>
<evidence type="ECO:0000256" key="8">
    <source>
        <dbReference type="PROSITE-ProRule" id="PRU00169"/>
    </source>
</evidence>
<sequence length="516" mass="56910">MKGKDFSILIVEDSPALSGLYHSYLATEDFQVTVAETGSEALALLETQVFDGLLLDLQLPDMNGLEILKQIHQQQLPVASIIITAHGSVETAVETMHYGAADYLEKPFDSSRLLTTVHNALKKTQLERQLRAMQESYERNQFAGFVGGSTPMQRVYSIIESASPSKATVFITGESGTGKEVCAEAIHQLSPRKEQTFVALNCGAIPKDLMESEIFGHVKGAFTGAVSPRQGAAERADGGTLFLDEICEMDMELQVKLLRFIQTGTFQKVGSSHTQQVDVRFVCATNRDPLKEVSEGRFREDLYYRLHVIPIVLPALRERETDVTMLARHFLKLYAQEEGKSFIRFAPETEVVLSSYEWPGNIRQLQNVIRNIIVLHDGDTVTAEMLPPPLCDLNVNIHSELQTFARQVDKVWHDIEDSTATSSAVHSESGATSEVSAHSKAIADNAIDAISDNSTGILPASISAVKPLWLIEKDIIEHVVALCGGNINSAAALLEISPSTIYRKKQSWDARDNEEV</sequence>
<dbReference type="PROSITE" id="PS00676">
    <property type="entry name" value="SIGMA54_INTERACT_2"/>
    <property type="match status" value="1"/>
</dbReference>
<dbReference type="SUPFAM" id="SSF46689">
    <property type="entry name" value="Homeodomain-like"/>
    <property type="match status" value="1"/>
</dbReference>
<dbReference type="InterPro" id="IPR025943">
    <property type="entry name" value="Sigma_54_int_dom_ATP-bd_2"/>
</dbReference>
<keyword evidence="5" id="KW-0805">Transcription regulation</keyword>
<dbReference type="GO" id="GO:0043565">
    <property type="term" value="F:sequence-specific DNA binding"/>
    <property type="evidence" value="ECO:0007669"/>
    <property type="project" value="InterPro"/>
</dbReference>
<dbReference type="InterPro" id="IPR027417">
    <property type="entry name" value="P-loop_NTPase"/>
</dbReference>
<dbReference type="Pfam" id="PF25601">
    <property type="entry name" value="AAA_lid_14"/>
    <property type="match status" value="1"/>
</dbReference>
<dbReference type="SMART" id="SM00448">
    <property type="entry name" value="REC"/>
    <property type="match status" value="1"/>
</dbReference>
<organism evidence="11 12">
    <name type="scientific">Oceanospirillum sediminis</name>
    <dbReference type="NCBI Taxonomy" id="2760088"/>
    <lineage>
        <taxon>Bacteria</taxon>
        <taxon>Pseudomonadati</taxon>
        <taxon>Pseudomonadota</taxon>
        <taxon>Gammaproteobacteria</taxon>
        <taxon>Oceanospirillales</taxon>
        <taxon>Oceanospirillaceae</taxon>
        <taxon>Oceanospirillum</taxon>
    </lineage>
</organism>
<dbReference type="Pfam" id="PF02954">
    <property type="entry name" value="HTH_8"/>
    <property type="match status" value="1"/>
</dbReference>
<dbReference type="CDD" id="cd00009">
    <property type="entry name" value="AAA"/>
    <property type="match status" value="1"/>
</dbReference>
<dbReference type="RefSeq" id="WP_182810786.1">
    <property type="nucleotide sequence ID" value="NZ_JACJFM010000041.1"/>
</dbReference>
<dbReference type="InterPro" id="IPR009057">
    <property type="entry name" value="Homeodomain-like_sf"/>
</dbReference>
<keyword evidence="6" id="KW-0238">DNA-binding</keyword>
<evidence type="ECO:0000256" key="7">
    <source>
        <dbReference type="ARBA" id="ARBA00023163"/>
    </source>
</evidence>
<keyword evidence="12" id="KW-1185">Reference proteome</keyword>
<keyword evidence="3" id="KW-0067">ATP-binding</keyword>
<evidence type="ECO:0000259" key="9">
    <source>
        <dbReference type="PROSITE" id="PS50045"/>
    </source>
</evidence>
<evidence type="ECO:0000256" key="6">
    <source>
        <dbReference type="ARBA" id="ARBA00023125"/>
    </source>
</evidence>
<feature type="domain" description="Sigma-54 factor interaction" evidence="9">
    <location>
        <begin position="145"/>
        <end position="374"/>
    </location>
</feature>
<name>A0A839IXB5_9GAMM</name>
<evidence type="ECO:0000256" key="1">
    <source>
        <dbReference type="ARBA" id="ARBA00022553"/>
    </source>
</evidence>
<evidence type="ECO:0000256" key="4">
    <source>
        <dbReference type="ARBA" id="ARBA00023012"/>
    </source>
</evidence>
<dbReference type="InterPro" id="IPR002078">
    <property type="entry name" value="Sigma_54_int"/>
</dbReference>
<comment type="caution">
    <text evidence="11">The sequence shown here is derived from an EMBL/GenBank/DDBJ whole genome shotgun (WGS) entry which is preliminary data.</text>
</comment>
<dbReference type="InterPro" id="IPR002197">
    <property type="entry name" value="HTH_Fis"/>
</dbReference>
<dbReference type="AlphaFoldDB" id="A0A839IXB5"/>
<evidence type="ECO:0000313" key="11">
    <source>
        <dbReference type="EMBL" id="MBB1489017.1"/>
    </source>
</evidence>
<dbReference type="SUPFAM" id="SSF52540">
    <property type="entry name" value="P-loop containing nucleoside triphosphate hydrolases"/>
    <property type="match status" value="1"/>
</dbReference>
<dbReference type="InterPro" id="IPR058031">
    <property type="entry name" value="AAA_lid_NorR"/>
</dbReference>
<dbReference type="GO" id="GO:0006355">
    <property type="term" value="P:regulation of DNA-templated transcription"/>
    <property type="evidence" value="ECO:0007669"/>
    <property type="project" value="InterPro"/>
</dbReference>
<dbReference type="GO" id="GO:0005524">
    <property type="term" value="F:ATP binding"/>
    <property type="evidence" value="ECO:0007669"/>
    <property type="project" value="UniProtKB-KW"/>
</dbReference>
<dbReference type="InterPro" id="IPR025944">
    <property type="entry name" value="Sigma_54_int_dom_CS"/>
</dbReference>
<dbReference type="EMBL" id="JACJFM010000041">
    <property type="protein sequence ID" value="MBB1489017.1"/>
    <property type="molecule type" value="Genomic_DNA"/>
</dbReference>
<dbReference type="PROSITE" id="PS50045">
    <property type="entry name" value="SIGMA54_INTERACT_4"/>
    <property type="match status" value="1"/>
</dbReference>
<dbReference type="PROSITE" id="PS50110">
    <property type="entry name" value="RESPONSE_REGULATORY"/>
    <property type="match status" value="1"/>
</dbReference>
<keyword evidence="4" id="KW-0902">Two-component regulatory system</keyword>
<dbReference type="Pfam" id="PF00158">
    <property type="entry name" value="Sigma54_activat"/>
    <property type="match status" value="1"/>
</dbReference>